<dbReference type="InterPro" id="IPR011009">
    <property type="entry name" value="Kinase-like_dom_sf"/>
</dbReference>
<sequence>MSSPPATPSTKKPAREGDYRFKELGTPCEWAESYRPGGLHPLHFGDVFNDRYEVIRKLGNGSFGTVWLAYDSSDQRYVAVKIKVPDREKSSELLIQTQLAARISENPRSEYIVHLLNSFYHQGPNGNHLCTVLEPMGPSLSTVLNAPFEIYDPLNPPVRRLAKEQIKRILRHVLLGLSFLHDTSIVHGDLHSGNILFALQDLSSVERVALEQTTEKL</sequence>
<feature type="domain" description="Protein kinase" evidence="10">
    <location>
        <begin position="52"/>
        <end position="217"/>
    </location>
</feature>
<protein>
    <recommendedName>
        <fullName evidence="1">non-specific serine/threonine protein kinase</fullName>
        <ecNumber evidence="1">2.7.11.1</ecNumber>
    </recommendedName>
</protein>
<dbReference type="PROSITE" id="PS00107">
    <property type="entry name" value="PROTEIN_KINASE_ATP"/>
    <property type="match status" value="1"/>
</dbReference>
<dbReference type="InterPro" id="IPR017441">
    <property type="entry name" value="Protein_kinase_ATP_BS"/>
</dbReference>
<evidence type="ECO:0000313" key="12">
    <source>
        <dbReference type="Proteomes" id="UP000015530"/>
    </source>
</evidence>
<evidence type="ECO:0000256" key="4">
    <source>
        <dbReference type="ARBA" id="ARBA00022741"/>
    </source>
</evidence>
<keyword evidence="4 9" id="KW-0547">Nucleotide-binding</keyword>
<dbReference type="PANTHER" id="PTHR47634:SF9">
    <property type="entry name" value="PROTEIN KINASE DOMAIN-CONTAINING PROTEIN-RELATED"/>
    <property type="match status" value="1"/>
</dbReference>
<evidence type="ECO:0000256" key="3">
    <source>
        <dbReference type="ARBA" id="ARBA00022679"/>
    </source>
</evidence>
<accession>T0KR30</accession>
<dbReference type="EC" id="2.7.11.1" evidence="1"/>
<evidence type="ECO:0000256" key="7">
    <source>
        <dbReference type="ARBA" id="ARBA00047899"/>
    </source>
</evidence>
<feature type="binding site" evidence="9">
    <location>
        <position position="81"/>
    </location>
    <ligand>
        <name>ATP</name>
        <dbReference type="ChEBI" id="CHEBI:30616"/>
    </ligand>
</feature>
<evidence type="ECO:0000256" key="9">
    <source>
        <dbReference type="PROSITE-ProRule" id="PRU10141"/>
    </source>
</evidence>
<keyword evidence="2" id="KW-0723">Serine/threonine-protein kinase</keyword>
<comment type="catalytic activity">
    <reaction evidence="7">
        <text>L-threonyl-[protein] + ATP = O-phospho-L-threonyl-[protein] + ADP + H(+)</text>
        <dbReference type="Rhea" id="RHEA:46608"/>
        <dbReference type="Rhea" id="RHEA-COMP:11060"/>
        <dbReference type="Rhea" id="RHEA-COMP:11605"/>
        <dbReference type="ChEBI" id="CHEBI:15378"/>
        <dbReference type="ChEBI" id="CHEBI:30013"/>
        <dbReference type="ChEBI" id="CHEBI:30616"/>
        <dbReference type="ChEBI" id="CHEBI:61977"/>
        <dbReference type="ChEBI" id="CHEBI:456216"/>
        <dbReference type="EC" id="2.7.11.1"/>
    </reaction>
</comment>
<dbReference type="GO" id="GO:0005634">
    <property type="term" value="C:nucleus"/>
    <property type="evidence" value="ECO:0007669"/>
    <property type="project" value="TreeGrafter"/>
</dbReference>
<dbReference type="PANTHER" id="PTHR47634">
    <property type="entry name" value="PROTEIN KINASE DOMAIN-CONTAINING PROTEIN-RELATED"/>
    <property type="match status" value="1"/>
</dbReference>
<dbReference type="GO" id="GO:0005737">
    <property type="term" value="C:cytoplasm"/>
    <property type="evidence" value="ECO:0007669"/>
    <property type="project" value="TreeGrafter"/>
</dbReference>
<evidence type="ECO:0000259" key="10">
    <source>
        <dbReference type="PROSITE" id="PS50011"/>
    </source>
</evidence>
<dbReference type="OrthoDB" id="5979581at2759"/>
<dbReference type="SUPFAM" id="SSF56112">
    <property type="entry name" value="Protein kinase-like (PK-like)"/>
    <property type="match status" value="1"/>
</dbReference>
<evidence type="ECO:0000256" key="6">
    <source>
        <dbReference type="ARBA" id="ARBA00022840"/>
    </source>
</evidence>
<comment type="catalytic activity">
    <reaction evidence="8">
        <text>L-seryl-[protein] + ATP = O-phospho-L-seryl-[protein] + ADP + H(+)</text>
        <dbReference type="Rhea" id="RHEA:17989"/>
        <dbReference type="Rhea" id="RHEA-COMP:9863"/>
        <dbReference type="Rhea" id="RHEA-COMP:11604"/>
        <dbReference type="ChEBI" id="CHEBI:15378"/>
        <dbReference type="ChEBI" id="CHEBI:29999"/>
        <dbReference type="ChEBI" id="CHEBI:30616"/>
        <dbReference type="ChEBI" id="CHEBI:83421"/>
        <dbReference type="ChEBI" id="CHEBI:456216"/>
        <dbReference type="EC" id="2.7.11.1"/>
    </reaction>
</comment>
<keyword evidence="6 9" id="KW-0067">ATP-binding</keyword>
<keyword evidence="5" id="KW-0418">Kinase</keyword>
<dbReference type="GO" id="GO:0000245">
    <property type="term" value="P:spliceosomal complex assembly"/>
    <property type="evidence" value="ECO:0007669"/>
    <property type="project" value="TreeGrafter"/>
</dbReference>
<evidence type="ECO:0000256" key="5">
    <source>
        <dbReference type="ARBA" id="ARBA00022777"/>
    </source>
</evidence>
<dbReference type="Proteomes" id="UP000015530">
    <property type="component" value="Unassembled WGS sequence"/>
</dbReference>
<dbReference type="HOGENOM" id="CLU_000288_81_7_1"/>
<dbReference type="GO" id="GO:0050684">
    <property type="term" value="P:regulation of mRNA processing"/>
    <property type="evidence" value="ECO:0007669"/>
    <property type="project" value="TreeGrafter"/>
</dbReference>
<evidence type="ECO:0000256" key="2">
    <source>
        <dbReference type="ARBA" id="ARBA00022527"/>
    </source>
</evidence>
<dbReference type="EMBL" id="AMYD01000381">
    <property type="protein sequence ID" value="EQB57992.1"/>
    <property type="molecule type" value="Genomic_DNA"/>
</dbReference>
<dbReference type="OMA" id="TITGRPH"/>
<organism evidence="11 12">
    <name type="scientific">Colletotrichum gloeosporioides (strain Cg-14)</name>
    <name type="common">Anthracnose fungus</name>
    <name type="synonym">Glomerella cingulata</name>
    <dbReference type="NCBI Taxonomy" id="1237896"/>
    <lineage>
        <taxon>Eukaryota</taxon>
        <taxon>Fungi</taxon>
        <taxon>Dikarya</taxon>
        <taxon>Ascomycota</taxon>
        <taxon>Pezizomycotina</taxon>
        <taxon>Sordariomycetes</taxon>
        <taxon>Hypocreomycetidae</taxon>
        <taxon>Glomerellales</taxon>
        <taxon>Glomerellaceae</taxon>
        <taxon>Colletotrichum</taxon>
        <taxon>Colletotrichum gloeosporioides species complex</taxon>
    </lineage>
</organism>
<dbReference type="Gene3D" id="3.30.200.20">
    <property type="entry name" value="Phosphorylase Kinase, domain 1"/>
    <property type="match status" value="1"/>
</dbReference>
<dbReference type="Pfam" id="PF00069">
    <property type="entry name" value="Pkinase"/>
    <property type="match status" value="1"/>
</dbReference>
<dbReference type="AlphaFoldDB" id="T0KR30"/>
<evidence type="ECO:0000256" key="8">
    <source>
        <dbReference type="ARBA" id="ARBA00048679"/>
    </source>
</evidence>
<reference evidence="12" key="1">
    <citation type="journal article" date="2013" name="Mol. Plant Microbe Interact.">
        <title>Global aspects of pacC regulation of pathogenicity genes in Colletotrichum gloeosporioides as revealed by transcriptome analysis.</title>
        <authorList>
            <person name="Alkan N."/>
            <person name="Meng X."/>
            <person name="Friedlander G."/>
            <person name="Reuveni E."/>
            <person name="Sukno S."/>
            <person name="Sherman A."/>
            <person name="Thon M."/>
            <person name="Fluhr R."/>
            <person name="Prusky D."/>
        </authorList>
    </citation>
    <scope>NUCLEOTIDE SEQUENCE [LARGE SCALE GENOMIC DNA]</scope>
    <source>
        <strain evidence="12">Cg-14</strain>
    </source>
</reference>
<dbReference type="GO" id="GO:0005524">
    <property type="term" value="F:ATP binding"/>
    <property type="evidence" value="ECO:0007669"/>
    <property type="project" value="UniProtKB-UniRule"/>
</dbReference>
<dbReference type="PROSITE" id="PS50011">
    <property type="entry name" value="PROTEIN_KINASE_DOM"/>
    <property type="match status" value="1"/>
</dbReference>
<keyword evidence="3" id="KW-0808">Transferase</keyword>
<dbReference type="Gene3D" id="1.10.510.10">
    <property type="entry name" value="Transferase(Phosphotransferase) domain 1"/>
    <property type="match status" value="1"/>
</dbReference>
<dbReference type="GO" id="GO:0004674">
    <property type="term" value="F:protein serine/threonine kinase activity"/>
    <property type="evidence" value="ECO:0007669"/>
    <property type="project" value="UniProtKB-KW"/>
</dbReference>
<gene>
    <name evidence="11" type="ORF">CGLO_01816</name>
</gene>
<evidence type="ECO:0000313" key="11">
    <source>
        <dbReference type="EMBL" id="EQB57992.1"/>
    </source>
</evidence>
<comment type="caution">
    <text evidence="11">The sequence shown here is derived from an EMBL/GenBank/DDBJ whole genome shotgun (WGS) entry which is preliminary data.</text>
</comment>
<dbReference type="STRING" id="1237896.T0KR30"/>
<dbReference type="InterPro" id="IPR000719">
    <property type="entry name" value="Prot_kinase_dom"/>
</dbReference>
<dbReference type="InterPro" id="IPR051334">
    <property type="entry name" value="SRPK"/>
</dbReference>
<evidence type="ECO:0000256" key="1">
    <source>
        <dbReference type="ARBA" id="ARBA00012513"/>
    </source>
</evidence>
<proteinExistence type="predicted"/>
<name>T0KR30_COLGC</name>
<dbReference type="SMART" id="SM00220">
    <property type="entry name" value="S_TKc"/>
    <property type="match status" value="1"/>
</dbReference>